<protein>
    <submittedName>
        <fullName evidence="1">Uncharacterized protein</fullName>
    </submittedName>
</protein>
<dbReference type="Proteomes" id="UP001501920">
    <property type="component" value="Chromosome 28"/>
</dbReference>
<name>A0A3B4BZK9_PYGNA</name>
<dbReference type="Ensembl" id="ENSPNAT00000007849.2">
    <property type="protein sequence ID" value="ENSPNAP00000003946.2"/>
    <property type="gene ID" value="ENSPNAG00000010400.2"/>
</dbReference>
<reference evidence="1 2" key="1">
    <citation type="submission" date="2020-10" db="EMBL/GenBank/DDBJ databases">
        <title>Pygocentrus nattereri (red-bellied piranha) genome, fPygNat1, primary haplotype.</title>
        <authorList>
            <person name="Myers G."/>
            <person name="Meyer A."/>
            <person name="Karagic N."/>
            <person name="Pippel M."/>
            <person name="Winkler S."/>
            <person name="Tracey A."/>
            <person name="Wood J."/>
            <person name="Formenti G."/>
            <person name="Howe K."/>
            <person name="Fedrigo O."/>
            <person name="Jarvis E.D."/>
        </authorList>
    </citation>
    <scope>NUCLEOTIDE SEQUENCE [LARGE SCALE GENOMIC DNA]</scope>
</reference>
<proteinExistence type="predicted"/>
<keyword evidence="2" id="KW-1185">Reference proteome</keyword>
<organism evidence="1 2">
    <name type="scientific">Pygocentrus nattereri</name>
    <name type="common">Red-bellied piranha</name>
    <dbReference type="NCBI Taxonomy" id="42514"/>
    <lineage>
        <taxon>Eukaryota</taxon>
        <taxon>Metazoa</taxon>
        <taxon>Chordata</taxon>
        <taxon>Craniata</taxon>
        <taxon>Vertebrata</taxon>
        <taxon>Euteleostomi</taxon>
        <taxon>Actinopterygii</taxon>
        <taxon>Neopterygii</taxon>
        <taxon>Teleostei</taxon>
        <taxon>Ostariophysi</taxon>
        <taxon>Characiformes</taxon>
        <taxon>Characoidei</taxon>
        <taxon>Pygocentrus</taxon>
    </lineage>
</organism>
<reference evidence="1" key="2">
    <citation type="submission" date="2025-08" db="UniProtKB">
        <authorList>
            <consortium name="Ensembl"/>
        </authorList>
    </citation>
    <scope>IDENTIFICATION</scope>
</reference>
<sequence>MSSIGQAVAHSSREGYGGSNTHFHSMYPIYSFPSWSRGPSSSAVVQLSSSPELDLSKGSQVSSEFKTVHTQEKNLQELTALLLLCQRHSEPLCLQALYEQEVKELHATVDQTCSERQAAQEQSCYEEEIVQMTEVQVADARKKADEVGMACAKLGKRAQNLLMFLKRFHDREIREEKAMKVGRKRERSLNLKKLRRDGVMEKNKRMMMFDKMIR</sequence>
<accession>A0A3B4BZK9</accession>
<evidence type="ECO:0000313" key="2">
    <source>
        <dbReference type="Proteomes" id="UP001501920"/>
    </source>
</evidence>
<reference evidence="1" key="3">
    <citation type="submission" date="2025-09" db="UniProtKB">
        <authorList>
            <consortium name="Ensembl"/>
        </authorList>
    </citation>
    <scope>IDENTIFICATION</scope>
</reference>
<dbReference type="AlphaFoldDB" id="A0A3B4BZK9"/>
<evidence type="ECO:0000313" key="1">
    <source>
        <dbReference type="Ensembl" id="ENSPNAP00000003946.2"/>
    </source>
</evidence>